<evidence type="ECO:0000313" key="2">
    <source>
        <dbReference type="Proteomes" id="UP001597389"/>
    </source>
</evidence>
<dbReference type="EMBL" id="JBHUJB010000005">
    <property type="protein sequence ID" value="MFD2157301.1"/>
    <property type="molecule type" value="Genomic_DNA"/>
</dbReference>
<comment type="caution">
    <text evidence="1">The sequence shown here is derived from an EMBL/GenBank/DDBJ whole genome shotgun (WGS) entry which is preliminary data.</text>
</comment>
<dbReference type="Proteomes" id="UP001597389">
    <property type="component" value="Unassembled WGS sequence"/>
</dbReference>
<evidence type="ECO:0000313" key="1">
    <source>
        <dbReference type="EMBL" id="MFD2157301.1"/>
    </source>
</evidence>
<organism evidence="1 2">
    <name type="scientific">Rubritalea tangerina</name>
    <dbReference type="NCBI Taxonomy" id="430798"/>
    <lineage>
        <taxon>Bacteria</taxon>
        <taxon>Pseudomonadati</taxon>
        <taxon>Verrucomicrobiota</taxon>
        <taxon>Verrucomicrobiia</taxon>
        <taxon>Verrucomicrobiales</taxon>
        <taxon>Rubritaleaceae</taxon>
        <taxon>Rubritalea</taxon>
    </lineage>
</organism>
<dbReference type="RefSeq" id="WP_377086061.1">
    <property type="nucleotide sequence ID" value="NZ_JBHSJL010000014.1"/>
</dbReference>
<protein>
    <submittedName>
        <fullName evidence="1">Uncharacterized protein</fullName>
    </submittedName>
</protein>
<name>A0ABW4Z5N8_9BACT</name>
<gene>
    <name evidence="1" type="ORF">ACFSW8_00145</name>
</gene>
<reference evidence="2" key="1">
    <citation type="journal article" date="2019" name="Int. J. Syst. Evol. Microbiol.">
        <title>The Global Catalogue of Microorganisms (GCM) 10K type strain sequencing project: providing services to taxonomists for standard genome sequencing and annotation.</title>
        <authorList>
            <consortium name="The Broad Institute Genomics Platform"/>
            <consortium name="The Broad Institute Genome Sequencing Center for Infectious Disease"/>
            <person name="Wu L."/>
            <person name="Ma J."/>
        </authorList>
    </citation>
    <scope>NUCLEOTIDE SEQUENCE [LARGE SCALE GENOMIC DNA]</scope>
    <source>
        <strain evidence="2">CCUG 57942</strain>
    </source>
</reference>
<accession>A0ABW4Z5N8</accession>
<keyword evidence="2" id="KW-1185">Reference proteome</keyword>
<proteinExistence type="predicted"/>
<sequence length="83" mass="9640">MDRYRGTLIKPLRLHPDAVALLPPAGQRRDILLKTLRRIQVTPSESSDFRWEDTSIQVTCSVGYSISWLERAQHILILDLRQQ</sequence>